<sequence>LACITKIQNNRRESFLEIICFGYDHYIPQKNNKERPHKGVHCLWALLSTRDELKRQTTLDEINLTRFKKKERARAELVSLFFWDDIYDKKKKIIIMIFTATEELTIWRIYNLDAIGVRGSVSLVEILINNVNNKYTSPSFFLVCARDCPCDYIAQNNDRFVGGMQHGAGQGKYPTELRALIRLCGDVMEEEELKRQLEENNGNIFMIIEKIVSTLITQKVSLHSVQTKIDKYLKADNANAENKTQELENESKQITVLHSMNDDIKNNLIEITHQ</sequence>
<feature type="non-terminal residue" evidence="2">
    <location>
        <position position="1"/>
    </location>
</feature>
<evidence type="ECO:0000313" key="3">
    <source>
        <dbReference type="Proteomes" id="UP000023152"/>
    </source>
</evidence>
<dbReference type="Proteomes" id="UP000023152">
    <property type="component" value="Unassembled WGS sequence"/>
</dbReference>
<reference evidence="2 3" key="1">
    <citation type="journal article" date="2013" name="Curr. Biol.">
        <title>The Genome of the Foraminiferan Reticulomyxa filosa.</title>
        <authorList>
            <person name="Glockner G."/>
            <person name="Hulsmann N."/>
            <person name="Schleicher M."/>
            <person name="Noegel A.A."/>
            <person name="Eichinger L."/>
            <person name="Gallinger C."/>
            <person name="Pawlowski J."/>
            <person name="Sierra R."/>
            <person name="Euteneuer U."/>
            <person name="Pillet L."/>
            <person name="Moustafa A."/>
            <person name="Platzer M."/>
            <person name="Groth M."/>
            <person name="Szafranski K."/>
            <person name="Schliwa M."/>
        </authorList>
    </citation>
    <scope>NUCLEOTIDE SEQUENCE [LARGE SCALE GENOMIC DNA]</scope>
</reference>
<protein>
    <submittedName>
        <fullName evidence="2">Uncharacterized protein</fullName>
    </submittedName>
</protein>
<keyword evidence="3" id="KW-1185">Reference proteome</keyword>
<comment type="caution">
    <text evidence="2">The sequence shown here is derived from an EMBL/GenBank/DDBJ whole genome shotgun (WGS) entry which is preliminary data.</text>
</comment>
<feature type="coiled-coil region" evidence="1">
    <location>
        <begin position="230"/>
        <end position="257"/>
    </location>
</feature>
<evidence type="ECO:0000256" key="1">
    <source>
        <dbReference type="SAM" id="Coils"/>
    </source>
</evidence>
<dbReference type="EMBL" id="ASPP01026505">
    <property type="protein sequence ID" value="ETO07106.1"/>
    <property type="molecule type" value="Genomic_DNA"/>
</dbReference>
<accession>X6M0G1</accession>
<dbReference type="AlphaFoldDB" id="X6M0G1"/>
<organism evidence="2 3">
    <name type="scientific">Reticulomyxa filosa</name>
    <dbReference type="NCBI Taxonomy" id="46433"/>
    <lineage>
        <taxon>Eukaryota</taxon>
        <taxon>Sar</taxon>
        <taxon>Rhizaria</taxon>
        <taxon>Retaria</taxon>
        <taxon>Foraminifera</taxon>
        <taxon>Monothalamids</taxon>
        <taxon>Reticulomyxidae</taxon>
        <taxon>Reticulomyxa</taxon>
    </lineage>
</organism>
<gene>
    <name evidence="2" type="ORF">RFI_30285</name>
</gene>
<proteinExistence type="predicted"/>
<keyword evidence="1" id="KW-0175">Coiled coil</keyword>
<evidence type="ECO:0000313" key="2">
    <source>
        <dbReference type="EMBL" id="ETO07106.1"/>
    </source>
</evidence>
<name>X6M0G1_RETFI</name>